<accession>A0A7X0LSM6</accession>
<name>A0A7X0LSM6_9ACTN</name>
<dbReference type="SUPFAM" id="SSF47336">
    <property type="entry name" value="ACP-like"/>
    <property type="match status" value="1"/>
</dbReference>
<dbReference type="Pfam" id="PF00550">
    <property type="entry name" value="PP-binding"/>
    <property type="match status" value="1"/>
</dbReference>
<evidence type="ECO:0000313" key="2">
    <source>
        <dbReference type="EMBL" id="MBB6438629.1"/>
    </source>
</evidence>
<dbReference type="InterPro" id="IPR036736">
    <property type="entry name" value="ACP-like_sf"/>
</dbReference>
<dbReference type="PROSITE" id="PS50075">
    <property type="entry name" value="CARRIER"/>
    <property type="match status" value="1"/>
</dbReference>
<dbReference type="Gene3D" id="1.10.1200.10">
    <property type="entry name" value="ACP-like"/>
    <property type="match status" value="1"/>
</dbReference>
<organism evidence="2 3">
    <name type="scientific">Streptomyces candidus</name>
    <dbReference type="NCBI Taxonomy" id="67283"/>
    <lineage>
        <taxon>Bacteria</taxon>
        <taxon>Bacillati</taxon>
        <taxon>Actinomycetota</taxon>
        <taxon>Actinomycetes</taxon>
        <taxon>Kitasatosporales</taxon>
        <taxon>Streptomycetaceae</taxon>
        <taxon>Streptomyces</taxon>
    </lineage>
</organism>
<dbReference type="AlphaFoldDB" id="A0A7X0LSM6"/>
<dbReference type="InterPro" id="IPR009081">
    <property type="entry name" value="PP-bd_ACP"/>
</dbReference>
<evidence type="ECO:0000313" key="3">
    <source>
        <dbReference type="Proteomes" id="UP000540423"/>
    </source>
</evidence>
<reference evidence="2 3" key="1">
    <citation type="submission" date="2020-08" db="EMBL/GenBank/DDBJ databases">
        <title>Genomic Encyclopedia of Type Strains, Phase IV (KMG-IV): sequencing the most valuable type-strain genomes for metagenomic binning, comparative biology and taxonomic classification.</title>
        <authorList>
            <person name="Goeker M."/>
        </authorList>
    </citation>
    <scope>NUCLEOTIDE SEQUENCE [LARGE SCALE GENOMIC DNA]</scope>
    <source>
        <strain evidence="2 3">DSM 40141</strain>
    </source>
</reference>
<sequence length="88" mass="9409">MDQSDVSAVVIDTTAEVLGVDRAALHAAPTLTALPSFNSFRIVEIVERVEEQLDVEVEPGDLTPDNLTRLDTLTALFCRAALGSGIAR</sequence>
<dbReference type="EMBL" id="JACHEM010000014">
    <property type="protein sequence ID" value="MBB6438629.1"/>
    <property type="molecule type" value="Genomic_DNA"/>
</dbReference>
<gene>
    <name evidence="2" type="ORF">HNQ79_005141</name>
</gene>
<protein>
    <submittedName>
        <fullName evidence="2">Acyl carrier protein</fullName>
    </submittedName>
</protein>
<dbReference type="RefSeq" id="WP_185034888.1">
    <property type="nucleotide sequence ID" value="NZ_BNBN01000006.1"/>
</dbReference>
<feature type="domain" description="Carrier" evidence="1">
    <location>
        <begin position="1"/>
        <end position="84"/>
    </location>
</feature>
<comment type="caution">
    <text evidence="2">The sequence shown here is derived from an EMBL/GenBank/DDBJ whole genome shotgun (WGS) entry which is preliminary data.</text>
</comment>
<dbReference type="Proteomes" id="UP000540423">
    <property type="component" value="Unassembled WGS sequence"/>
</dbReference>
<keyword evidence="3" id="KW-1185">Reference proteome</keyword>
<proteinExistence type="predicted"/>
<evidence type="ECO:0000259" key="1">
    <source>
        <dbReference type="PROSITE" id="PS50075"/>
    </source>
</evidence>